<dbReference type="AlphaFoldDB" id="A0AAV5GPY6"/>
<comment type="caution">
    <text evidence="2">The sequence shown here is derived from an EMBL/GenBank/DDBJ whole genome shotgun (WGS) entry which is preliminary data.</text>
</comment>
<evidence type="ECO:0000313" key="2">
    <source>
        <dbReference type="EMBL" id="GJN94640.1"/>
    </source>
</evidence>
<dbReference type="Proteomes" id="UP001342314">
    <property type="component" value="Unassembled WGS sequence"/>
</dbReference>
<organism evidence="2 3">
    <name type="scientific">Rhodotorula paludigena</name>
    <dbReference type="NCBI Taxonomy" id="86838"/>
    <lineage>
        <taxon>Eukaryota</taxon>
        <taxon>Fungi</taxon>
        <taxon>Dikarya</taxon>
        <taxon>Basidiomycota</taxon>
        <taxon>Pucciniomycotina</taxon>
        <taxon>Microbotryomycetes</taxon>
        <taxon>Sporidiobolales</taxon>
        <taxon>Sporidiobolaceae</taxon>
        <taxon>Rhodotorula</taxon>
    </lineage>
</organism>
<reference evidence="2 3" key="1">
    <citation type="submission" date="2021-12" db="EMBL/GenBank/DDBJ databases">
        <title>High titer production of polyol ester of fatty acids by Rhodotorula paludigena BS15 towards product separation-free biomass refinery.</title>
        <authorList>
            <person name="Mano J."/>
            <person name="Ono H."/>
            <person name="Tanaka T."/>
            <person name="Naito K."/>
            <person name="Sushida H."/>
            <person name="Ike M."/>
            <person name="Tokuyasu K."/>
            <person name="Kitaoka M."/>
        </authorList>
    </citation>
    <scope>NUCLEOTIDE SEQUENCE [LARGE SCALE GENOMIC DNA]</scope>
    <source>
        <strain evidence="2 3">BS15</strain>
    </source>
</reference>
<feature type="compositionally biased region" description="Low complexity" evidence="1">
    <location>
        <begin position="328"/>
        <end position="343"/>
    </location>
</feature>
<feature type="region of interest" description="Disordered" evidence="1">
    <location>
        <begin position="145"/>
        <end position="169"/>
    </location>
</feature>
<evidence type="ECO:0000256" key="1">
    <source>
        <dbReference type="SAM" id="MobiDB-lite"/>
    </source>
</evidence>
<accession>A0AAV5GPY6</accession>
<feature type="region of interest" description="Disordered" evidence="1">
    <location>
        <begin position="22"/>
        <end position="61"/>
    </location>
</feature>
<feature type="region of interest" description="Disordered" evidence="1">
    <location>
        <begin position="240"/>
        <end position="293"/>
    </location>
</feature>
<sequence length="426" mass="42245">MAAASRSPSSLDPDLVRTALSSDEFVRRTSHARSGSTDAQHGAKSCSRTGAKRSVLEQEGGKRRQLLAAGASGAENLAAPRIVVLLARIEPGAAAPIERHAAAPASARAPLGAQGPALLAPTPVYAPGAAPPPHAHRSVSHPVPLLGASSSHAGAEAQAQSGSASGTSTPSRLLLLRCGAVDPTGSCTPLPPCFTPMEVLASASPSSAADDGDAAGAVGAGRVLEAAPLEKPAPALSSLAHCAPGEMGSSSLPSPLSSPPRDVAHASCSSSTAGPRLPHGHGPKSHRPSLSLASSLSLSMSAATASASHLPSPALSAGSGPPVPAPAPVSRSRTSTSTSTGTGARRRSSRAPTPMSTSPSLAPLFAGAGEDGAGEAGKRPELATYTSFEDAFGIPQPPSPPPSPPPLPTQQQQAQDGGGRSWWSRS</sequence>
<proteinExistence type="predicted"/>
<evidence type="ECO:0000313" key="3">
    <source>
        <dbReference type="Proteomes" id="UP001342314"/>
    </source>
</evidence>
<dbReference type="EMBL" id="BQKY01000018">
    <property type="protein sequence ID" value="GJN94640.1"/>
    <property type="molecule type" value="Genomic_DNA"/>
</dbReference>
<feature type="compositionally biased region" description="Pro residues" evidence="1">
    <location>
        <begin position="395"/>
        <end position="408"/>
    </location>
</feature>
<feature type="compositionally biased region" description="Basic residues" evidence="1">
    <location>
        <begin position="278"/>
        <end position="287"/>
    </location>
</feature>
<feature type="compositionally biased region" description="Low complexity" evidence="1">
    <location>
        <begin position="309"/>
        <end position="320"/>
    </location>
</feature>
<gene>
    <name evidence="2" type="ORF">Rhopal_007723-T1</name>
</gene>
<protein>
    <submittedName>
        <fullName evidence="2">Uncharacterized protein</fullName>
    </submittedName>
</protein>
<feature type="region of interest" description="Disordered" evidence="1">
    <location>
        <begin position="309"/>
        <end position="426"/>
    </location>
</feature>
<feature type="compositionally biased region" description="Low complexity" evidence="1">
    <location>
        <begin position="350"/>
        <end position="360"/>
    </location>
</feature>
<keyword evidence="3" id="KW-1185">Reference proteome</keyword>
<feature type="compositionally biased region" description="Low complexity" evidence="1">
    <location>
        <begin position="147"/>
        <end position="166"/>
    </location>
</feature>
<name>A0AAV5GPY6_9BASI</name>